<evidence type="ECO:0000313" key="20">
    <source>
        <dbReference type="RefSeq" id="XP_033778027.1"/>
    </source>
</evidence>
<dbReference type="AlphaFoldDB" id="A0A6P8NPC5"/>
<evidence type="ECO:0000256" key="5">
    <source>
        <dbReference type="ARBA" id="ARBA00022517"/>
    </source>
</evidence>
<feature type="region of interest" description="G4" evidence="16">
    <location>
        <begin position="226"/>
        <end position="229"/>
    </location>
</feature>
<evidence type="ECO:0000256" key="1">
    <source>
        <dbReference type="ARBA" id="ARBA00004305"/>
    </source>
</evidence>
<dbReference type="InterPro" id="IPR030388">
    <property type="entry name" value="G_ERA_dom"/>
</dbReference>
<keyword evidence="9" id="KW-0694">RNA-binding</keyword>
<evidence type="ECO:0000256" key="12">
    <source>
        <dbReference type="ARBA" id="ARBA00023134"/>
    </source>
</evidence>
<dbReference type="KEGG" id="gsh:117349113"/>
<feature type="region of interest" description="Disordered" evidence="17">
    <location>
        <begin position="265"/>
        <end position="294"/>
    </location>
</feature>
<keyword evidence="11" id="KW-0496">Mitochondrion</keyword>
<dbReference type="HAMAP" id="MF_00367">
    <property type="entry name" value="GTPase_Era"/>
    <property type="match status" value="1"/>
</dbReference>
<dbReference type="InParanoid" id="A0A6P8NPC5"/>
<comment type="subcellular location">
    <subcellularLocation>
        <location evidence="2">Mitochondrion inner membrane</location>
        <topology evidence="2">Peripheral membrane protein</topology>
    </subcellularLocation>
    <subcellularLocation>
        <location evidence="1">Mitochondrion matrix</location>
    </subcellularLocation>
</comment>
<accession>A0A6P8NPC5</accession>
<dbReference type="NCBIfam" id="TIGR00231">
    <property type="entry name" value="small_GTP"/>
    <property type="match status" value="1"/>
</dbReference>
<dbReference type="FunFam" id="3.30.300.20:FF:000016">
    <property type="entry name" value="GTPase Era, mitochondrial isoform 1"/>
    <property type="match status" value="1"/>
</dbReference>
<dbReference type="InterPro" id="IPR005662">
    <property type="entry name" value="GTPase_Era-like"/>
</dbReference>
<feature type="domain" description="Era-type G" evidence="18">
    <location>
        <begin position="102"/>
        <end position="357"/>
    </location>
</feature>
<dbReference type="PRINTS" id="PR00326">
    <property type="entry name" value="GTP1OBG"/>
</dbReference>
<keyword evidence="5" id="KW-0690">Ribosome biogenesis</keyword>
<evidence type="ECO:0000259" key="18">
    <source>
        <dbReference type="PROSITE" id="PS51713"/>
    </source>
</evidence>
<evidence type="ECO:0000313" key="19">
    <source>
        <dbReference type="Proteomes" id="UP000515159"/>
    </source>
</evidence>
<keyword evidence="10" id="KW-0809">Transit peptide</keyword>
<keyword evidence="8" id="KW-0999">Mitochondrion inner membrane</keyword>
<feature type="region of interest" description="G3" evidence="16">
    <location>
        <begin position="157"/>
        <end position="160"/>
    </location>
</feature>
<evidence type="ECO:0000256" key="15">
    <source>
        <dbReference type="ARBA" id="ARBA00030975"/>
    </source>
</evidence>
<evidence type="ECO:0000256" key="9">
    <source>
        <dbReference type="ARBA" id="ARBA00022884"/>
    </source>
</evidence>
<proteinExistence type="inferred from homology"/>
<dbReference type="GO" id="GO:0005743">
    <property type="term" value="C:mitochondrial inner membrane"/>
    <property type="evidence" value="ECO:0007669"/>
    <property type="project" value="UniProtKB-SubCell"/>
</dbReference>
<evidence type="ECO:0000256" key="13">
    <source>
        <dbReference type="ARBA" id="ARBA00023136"/>
    </source>
</evidence>
<reference evidence="20" key="1">
    <citation type="submission" date="2025-08" db="UniProtKB">
        <authorList>
            <consortium name="RefSeq"/>
        </authorList>
    </citation>
    <scope>IDENTIFICATION</scope>
</reference>
<evidence type="ECO:0000256" key="16">
    <source>
        <dbReference type="PROSITE-ProRule" id="PRU01050"/>
    </source>
</evidence>
<dbReference type="CTD" id="26284"/>
<dbReference type="CDD" id="cd04163">
    <property type="entry name" value="Era"/>
    <property type="match status" value="1"/>
</dbReference>
<gene>
    <name evidence="20" type="primary">ERAL1</name>
</gene>
<dbReference type="PANTHER" id="PTHR42698:SF1">
    <property type="entry name" value="GTPASE ERA, MITOCHONDRIAL"/>
    <property type="match status" value="1"/>
</dbReference>
<dbReference type="FunCoup" id="A0A6P8NPC5">
    <property type="interactions" value="2757"/>
</dbReference>
<dbReference type="PANTHER" id="PTHR42698">
    <property type="entry name" value="GTPASE ERA"/>
    <property type="match status" value="1"/>
</dbReference>
<dbReference type="InterPro" id="IPR009019">
    <property type="entry name" value="KH_sf_prok-type"/>
</dbReference>
<evidence type="ECO:0000256" key="6">
    <source>
        <dbReference type="ARBA" id="ARBA00022730"/>
    </source>
</evidence>
<dbReference type="FunFam" id="3.40.50.300:FF:002220">
    <property type="entry name" value="GTPase Era, mitochondrial"/>
    <property type="match status" value="1"/>
</dbReference>
<feature type="region of interest" description="G5" evidence="16">
    <location>
        <begin position="336"/>
        <end position="338"/>
    </location>
</feature>
<evidence type="ECO:0000256" key="17">
    <source>
        <dbReference type="SAM" id="MobiDB-lite"/>
    </source>
</evidence>
<dbReference type="Gene3D" id="3.30.300.20">
    <property type="match status" value="1"/>
</dbReference>
<evidence type="ECO:0000256" key="4">
    <source>
        <dbReference type="ARBA" id="ARBA00019149"/>
    </source>
</evidence>
<comment type="function">
    <text evidence="14">Probable GTPase that plays a role in the mitochondrial ribosomal small subunit assembly. Specifically binds the 12S mitochondrial rRNA (12S mt-rRNA) to a 33 nucleotide section delineating the 3' terminal stem-loop region. May act as a chaperone that protects the 12S mt-rRNA on the 28S mitoribosomal subunit during ribosomal small subunit assembly.</text>
</comment>
<evidence type="ECO:0000256" key="8">
    <source>
        <dbReference type="ARBA" id="ARBA00022792"/>
    </source>
</evidence>
<organism evidence="19 20">
    <name type="scientific">Geotrypetes seraphini</name>
    <name type="common">Gaboon caecilian</name>
    <name type="synonym">Caecilia seraphini</name>
    <dbReference type="NCBI Taxonomy" id="260995"/>
    <lineage>
        <taxon>Eukaryota</taxon>
        <taxon>Metazoa</taxon>
        <taxon>Chordata</taxon>
        <taxon>Craniata</taxon>
        <taxon>Vertebrata</taxon>
        <taxon>Euteleostomi</taxon>
        <taxon>Amphibia</taxon>
        <taxon>Gymnophiona</taxon>
        <taxon>Geotrypetes</taxon>
    </lineage>
</organism>
<comment type="similarity">
    <text evidence="3 16">Belongs to the TRAFAC class TrmE-Era-EngA-EngB-Septin-like GTPase superfamily. Era GTPase family.</text>
</comment>
<dbReference type="CDD" id="cd22534">
    <property type="entry name" value="KH-II_Era"/>
    <property type="match status" value="1"/>
</dbReference>
<keyword evidence="13" id="KW-0472">Membrane</keyword>
<dbReference type="GO" id="GO:0043024">
    <property type="term" value="F:ribosomal small subunit binding"/>
    <property type="evidence" value="ECO:0007669"/>
    <property type="project" value="TreeGrafter"/>
</dbReference>
<dbReference type="InterPro" id="IPR004044">
    <property type="entry name" value="KH_dom_type_2"/>
</dbReference>
<keyword evidence="7 16" id="KW-0547">Nucleotide-binding</keyword>
<dbReference type="InterPro" id="IPR027417">
    <property type="entry name" value="P-loop_NTPase"/>
</dbReference>
<keyword evidence="6" id="KW-0699">rRNA-binding</keyword>
<dbReference type="SUPFAM" id="SSF52540">
    <property type="entry name" value="P-loop containing nucleoside triphosphate hydrolases"/>
    <property type="match status" value="1"/>
</dbReference>
<feature type="region of interest" description="G1" evidence="16">
    <location>
        <begin position="110"/>
        <end position="117"/>
    </location>
</feature>
<feature type="region of interest" description="G2" evidence="16">
    <location>
        <begin position="136"/>
        <end position="140"/>
    </location>
</feature>
<keyword evidence="19" id="KW-1185">Reference proteome</keyword>
<protein>
    <recommendedName>
        <fullName evidence="4">GTPase Era, mitochondrial</fullName>
    </recommendedName>
    <alternativeName>
        <fullName evidence="15">ERA-like protein 1</fullName>
    </alternativeName>
</protein>
<dbReference type="InterPro" id="IPR006073">
    <property type="entry name" value="GTP-bd"/>
</dbReference>
<dbReference type="GO" id="GO:0005759">
    <property type="term" value="C:mitochondrial matrix"/>
    <property type="evidence" value="ECO:0007669"/>
    <property type="project" value="UniProtKB-SubCell"/>
</dbReference>
<dbReference type="OrthoDB" id="8954335at2759"/>
<dbReference type="InterPro" id="IPR015946">
    <property type="entry name" value="KH_dom-like_a/b"/>
</dbReference>
<dbReference type="Gene3D" id="3.40.50.300">
    <property type="entry name" value="P-loop containing nucleotide triphosphate hydrolases"/>
    <property type="match status" value="1"/>
</dbReference>
<dbReference type="GO" id="GO:0019843">
    <property type="term" value="F:rRNA binding"/>
    <property type="evidence" value="ECO:0007669"/>
    <property type="project" value="UniProtKB-KW"/>
</dbReference>
<dbReference type="Pfam" id="PF01926">
    <property type="entry name" value="MMR_HSR1"/>
    <property type="match status" value="1"/>
</dbReference>
<dbReference type="GeneID" id="117349113"/>
<dbReference type="PROSITE" id="PS51713">
    <property type="entry name" value="G_ERA"/>
    <property type="match status" value="1"/>
</dbReference>
<evidence type="ECO:0000256" key="3">
    <source>
        <dbReference type="ARBA" id="ARBA00007921"/>
    </source>
</evidence>
<sequence length="465" mass="52042">MVTRVRYTSSIPACSTVTMAAVMLGRLMRVAVRHRETGLRGFWPTLRRLRTAATLYGNDAALGPLLGVADTDSALIPPAVSFNKALQENLLVHKPDQPENPKILRVAIIGAPNAGKSTLSNQLLGRKIFPVSKKVHTTRCQAQGVVTEGDIQLILLDTPGLISHLKMKRHHLEKSLLQDPWDTMQMADLVLVLVDVSDKWTRQSLGFEVLKCLFLHPQVPSVLVLNKVDLLKKKSFLLDLTWKLTEGIVKGKKLNVKPLIKTPVDTGEREISPPLHSQMPSTSEDPVPEEETCGTPGPLCADDLADYTDQLQTEKQQLRDLKKKKGWPLFQDVFMLSAVSGEEVHTLKKYLLTLARPRPWEYHSEVLTTQSPQDICDNIIREKLLEYLPQEVPYSVVQDTILWDEGPSGELVIFQKLLVQKENHVKMLIGQGGQLISRIAKEAGQDLMNVFLCDVHLKLSVKVKQ</sequence>
<name>A0A6P8NPC5_GEOSA</name>
<dbReference type="SUPFAM" id="SSF54814">
    <property type="entry name" value="Prokaryotic type KH domain (KH-domain type II)"/>
    <property type="match status" value="1"/>
</dbReference>
<evidence type="ECO:0000256" key="7">
    <source>
        <dbReference type="ARBA" id="ARBA00022741"/>
    </source>
</evidence>
<keyword evidence="12 16" id="KW-0342">GTP-binding</keyword>
<dbReference type="InterPro" id="IPR005225">
    <property type="entry name" value="Small_GTP-bd"/>
</dbReference>
<evidence type="ECO:0000256" key="11">
    <source>
        <dbReference type="ARBA" id="ARBA00023128"/>
    </source>
</evidence>
<evidence type="ECO:0000256" key="2">
    <source>
        <dbReference type="ARBA" id="ARBA00004637"/>
    </source>
</evidence>
<dbReference type="Pfam" id="PF07650">
    <property type="entry name" value="KH_2"/>
    <property type="match status" value="1"/>
</dbReference>
<evidence type="ECO:0000256" key="14">
    <source>
        <dbReference type="ARBA" id="ARBA00025227"/>
    </source>
</evidence>
<dbReference type="GO" id="GO:0005525">
    <property type="term" value="F:GTP binding"/>
    <property type="evidence" value="ECO:0007669"/>
    <property type="project" value="UniProtKB-UniRule"/>
</dbReference>
<evidence type="ECO:0000256" key="10">
    <source>
        <dbReference type="ARBA" id="ARBA00022946"/>
    </source>
</evidence>
<dbReference type="RefSeq" id="XP_033778027.1">
    <property type="nucleotide sequence ID" value="XM_033922136.1"/>
</dbReference>
<dbReference type="Proteomes" id="UP000515159">
    <property type="component" value="Chromosome 15"/>
</dbReference>
<dbReference type="GO" id="GO:0000028">
    <property type="term" value="P:ribosomal small subunit assembly"/>
    <property type="evidence" value="ECO:0007669"/>
    <property type="project" value="TreeGrafter"/>
</dbReference>